<evidence type="ECO:0000259" key="5">
    <source>
        <dbReference type="PROSITE" id="PS50977"/>
    </source>
</evidence>
<keyword evidence="1" id="KW-0805">Transcription regulation</keyword>
<name>A0A9X2J2Z5_9NOCA</name>
<evidence type="ECO:0000313" key="7">
    <source>
        <dbReference type="Proteomes" id="UP001139157"/>
    </source>
</evidence>
<dbReference type="SUPFAM" id="SSF46689">
    <property type="entry name" value="Homeodomain-like"/>
    <property type="match status" value="1"/>
</dbReference>
<dbReference type="InterPro" id="IPR050109">
    <property type="entry name" value="HTH-type_TetR-like_transc_reg"/>
</dbReference>
<comment type="caution">
    <text evidence="6">The sequence shown here is derived from an EMBL/GenBank/DDBJ whole genome shotgun (WGS) entry which is preliminary data.</text>
</comment>
<feature type="DNA-binding region" description="H-T-H motif" evidence="4">
    <location>
        <begin position="37"/>
        <end position="56"/>
    </location>
</feature>
<dbReference type="EMBL" id="JAMRXG010000023">
    <property type="protein sequence ID" value="MCM6778556.1"/>
    <property type="molecule type" value="Genomic_DNA"/>
</dbReference>
<dbReference type="RefSeq" id="WP_251918059.1">
    <property type="nucleotide sequence ID" value="NZ_JAMRXG010000023.1"/>
</dbReference>
<evidence type="ECO:0000256" key="3">
    <source>
        <dbReference type="ARBA" id="ARBA00023163"/>
    </source>
</evidence>
<dbReference type="PANTHER" id="PTHR30055">
    <property type="entry name" value="HTH-TYPE TRANSCRIPTIONAL REGULATOR RUTR"/>
    <property type="match status" value="1"/>
</dbReference>
<dbReference type="Pfam" id="PF00440">
    <property type="entry name" value="TetR_N"/>
    <property type="match status" value="1"/>
</dbReference>
<feature type="domain" description="HTH tetR-type" evidence="5">
    <location>
        <begin position="14"/>
        <end position="74"/>
    </location>
</feature>
<dbReference type="PANTHER" id="PTHR30055:SF234">
    <property type="entry name" value="HTH-TYPE TRANSCRIPTIONAL REGULATOR BETI"/>
    <property type="match status" value="1"/>
</dbReference>
<protein>
    <submittedName>
        <fullName evidence="6">TetR/AcrR family transcriptional regulator</fullName>
    </submittedName>
</protein>
<dbReference type="GO" id="GO:0000976">
    <property type="term" value="F:transcription cis-regulatory region binding"/>
    <property type="evidence" value="ECO:0007669"/>
    <property type="project" value="TreeGrafter"/>
</dbReference>
<dbReference type="InterPro" id="IPR001647">
    <property type="entry name" value="HTH_TetR"/>
</dbReference>
<dbReference type="GO" id="GO:0003700">
    <property type="term" value="F:DNA-binding transcription factor activity"/>
    <property type="evidence" value="ECO:0007669"/>
    <property type="project" value="TreeGrafter"/>
</dbReference>
<evidence type="ECO:0000313" key="6">
    <source>
        <dbReference type="EMBL" id="MCM6778556.1"/>
    </source>
</evidence>
<keyword evidence="2 4" id="KW-0238">DNA-binding</keyword>
<keyword evidence="7" id="KW-1185">Reference proteome</keyword>
<evidence type="ECO:0000256" key="4">
    <source>
        <dbReference type="PROSITE-ProRule" id="PRU00335"/>
    </source>
</evidence>
<accession>A0A9X2J2Z5</accession>
<organism evidence="6 7">
    <name type="scientific">Nocardia pulmonis</name>
    <dbReference type="NCBI Taxonomy" id="2951408"/>
    <lineage>
        <taxon>Bacteria</taxon>
        <taxon>Bacillati</taxon>
        <taxon>Actinomycetota</taxon>
        <taxon>Actinomycetes</taxon>
        <taxon>Mycobacteriales</taxon>
        <taxon>Nocardiaceae</taxon>
        <taxon>Nocardia</taxon>
    </lineage>
</organism>
<dbReference type="Gene3D" id="1.10.357.10">
    <property type="entry name" value="Tetracycline Repressor, domain 2"/>
    <property type="match status" value="1"/>
</dbReference>
<dbReference type="AlphaFoldDB" id="A0A9X2J2Z5"/>
<dbReference type="InterPro" id="IPR009057">
    <property type="entry name" value="Homeodomain-like_sf"/>
</dbReference>
<evidence type="ECO:0000256" key="2">
    <source>
        <dbReference type="ARBA" id="ARBA00023125"/>
    </source>
</evidence>
<proteinExistence type="predicted"/>
<sequence>MSENQVDGRTLRYQHRRPELLQAATRYVLDHGVGDLTLRSLAPALGVSHVTVMRHFGTVEALLTEILTAMLAEFRAWLRSLDASETDSGAELLRAVWRHLCRPEAQRQFLLLFELAAATRQATDPPTIPPQALVHDGLDVFGEALVHHGWPPDTAAQAATLILAQIRGLQIDLLITADRRRVDQAFEMLLTMLVEAGLDRAHAR</sequence>
<keyword evidence="3" id="KW-0804">Transcription</keyword>
<evidence type="ECO:0000256" key="1">
    <source>
        <dbReference type="ARBA" id="ARBA00023015"/>
    </source>
</evidence>
<dbReference type="PROSITE" id="PS50977">
    <property type="entry name" value="HTH_TETR_2"/>
    <property type="match status" value="1"/>
</dbReference>
<reference evidence="6" key="1">
    <citation type="submission" date="2022-06" db="EMBL/GenBank/DDBJ databases">
        <title>Novel species in genus nocardia.</title>
        <authorList>
            <person name="Li F."/>
        </authorList>
    </citation>
    <scope>NUCLEOTIDE SEQUENCE</scope>
    <source>
        <strain evidence="6">CDC141</strain>
    </source>
</reference>
<dbReference type="Proteomes" id="UP001139157">
    <property type="component" value="Unassembled WGS sequence"/>
</dbReference>
<gene>
    <name evidence="6" type="ORF">NDR86_34225</name>
</gene>